<dbReference type="InterPro" id="IPR001478">
    <property type="entry name" value="PDZ"/>
</dbReference>
<keyword evidence="6" id="KW-1185">Reference proteome</keyword>
<dbReference type="SUPFAM" id="SSF50156">
    <property type="entry name" value="PDZ domain-like"/>
    <property type="match status" value="1"/>
</dbReference>
<feature type="domain" description="PDZ" evidence="3">
    <location>
        <begin position="828"/>
        <end position="910"/>
    </location>
</feature>
<accession>A0ABD3FHT6</accession>
<dbReference type="EMBL" id="JBIMZQ010000018">
    <property type="protein sequence ID" value="KAL3665967.1"/>
    <property type="molecule type" value="Genomic_DNA"/>
</dbReference>
<evidence type="ECO:0000259" key="3">
    <source>
        <dbReference type="PROSITE" id="PS50106"/>
    </source>
</evidence>
<feature type="compositionally biased region" description="Basic and acidic residues" evidence="1">
    <location>
        <begin position="63"/>
        <end position="81"/>
    </location>
</feature>
<feature type="compositionally biased region" description="Acidic residues" evidence="1">
    <location>
        <begin position="119"/>
        <end position="130"/>
    </location>
</feature>
<feature type="compositionally biased region" description="Basic and acidic residues" evidence="1">
    <location>
        <begin position="89"/>
        <end position="101"/>
    </location>
</feature>
<dbReference type="Gene3D" id="2.30.42.10">
    <property type="match status" value="1"/>
</dbReference>
<feature type="domain" description="PH" evidence="2">
    <location>
        <begin position="283"/>
        <end position="374"/>
    </location>
</feature>
<dbReference type="PROSITE" id="PS50106">
    <property type="entry name" value="PDZ"/>
    <property type="match status" value="1"/>
</dbReference>
<feature type="compositionally biased region" description="Low complexity" evidence="1">
    <location>
        <begin position="31"/>
        <end position="42"/>
    </location>
</feature>
<dbReference type="SMART" id="SM00228">
    <property type="entry name" value="PDZ"/>
    <property type="match status" value="1"/>
</dbReference>
<dbReference type="AlphaFoldDB" id="A0ABD3FHT6"/>
<feature type="domain" description="PH" evidence="2">
    <location>
        <begin position="399"/>
        <end position="495"/>
    </location>
</feature>
<dbReference type="InterPro" id="IPR001849">
    <property type="entry name" value="PH_domain"/>
</dbReference>
<dbReference type="InterPro" id="IPR011993">
    <property type="entry name" value="PH-like_dom_sf"/>
</dbReference>
<evidence type="ECO:0008006" key="7">
    <source>
        <dbReference type="Google" id="ProtNLM"/>
    </source>
</evidence>
<dbReference type="InterPro" id="IPR051707">
    <property type="entry name" value="PI-Interact_SigTrans_Reg"/>
</dbReference>
<evidence type="ECO:0000313" key="5">
    <source>
        <dbReference type="EMBL" id="KAL3665967.1"/>
    </source>
</evidence>
<protein>
    <recommendedName>
        <fullName evidence="7">VPS9 domain-containing protein</fullName>
    </recommendedName>
</protein>
<gene>
    <name evidence="5" type="ORF">V7S43_008765</name>
</gene>
<evidence type="ECO:0000259" key="4">
    <source>
        <dbReference type="PROSITE" id="PS51205"/>
    </source>
</evidence>
<dbReference type="Proteomes" id="UP001632037">
    <property type="component" value="Unassembled WGS sequence"/>
</dbReference>
<dbReference type="Pfam" id="PF00169">
    <property type="entry name" value="PH"/>
    <property type="match status" value="1"/>
</dbReference>
<dbReference type="SMART" id="SM00167">
    <property type="entry name" value="VPS9"/>
    <property type="match status" value="1"/>
</dbReference>
<feature type="domain" description="VPS9" evidence="4">
    <location>
        <begin position="691"/>
        <end position="831"/>
    </location>
</feature>
<dbReference type="Gene3D" id="2.30.29.30">
    <property type="entry name" value="Pleckstrin-homology domain (PH domain)/Phosphotyrosine-binding domain (PTB)"/>
    <property type="match status" value="2"/>
</dbReference>
<feature type="compositionally biased region" description="Acidic residues" evidence="1">
    <location>
        <begin position="102"/>
        <end position="111"/>
    </location>
</feature>
<dbReference type="InterPro" id="IPR036034">
    <property type="entry name" value="PDZ_sf"/>
</dbReference>
<feature type="region of interest" description="Disordered" evidence="1">
    <location>
        <begin position="21"/>
        <end position="137"/>
    </location>
</feature>
<dbReference type="SUPFAM" id="SSF50729">
    <property type="entry name" value="PH domain-like"/>
    <property type="match status" value="2"/>
</dbReference>
<evidence type="ECO:0000313" key="6">
    <source>
        <dbReference type="Proteomes" id="UP001632037"/>
    </source>
</evidence>
<dbReference type="PROSITE" id="PS51205">
    <property type="entry name" value="VPS9"/>
    <property type="match status" value="1"/>
</dbReference>
<dbReference type="FunFam" id="2.30.29.30:FF:000286">
    <property type="entry name" value="PH-protein kinase domain containing protein"/>
    <property type="match status" value="1"/>
</dbReference>
<dbReference type="SUPFAM" id="SSF109993">
    <property type="entry name" value="VPS9 domain"/>
    <property type="match status" value="1"/>
</dbReference>
<dbReference type="InterPro" id="IPR037191">
    <property type="entry name" value="VPS9_dom_sf"/>
</dbReference>
<dbReference type="PROSITE" id="PS50003">
    <property type="entry name" value="PH_DOMAIN"/>
    <property type="match status" value="2"/>
</dbReference>
<evidence type="ECO:0000256" key="1">
    <source>
        <dbReference type="SAM" id="MobiDB-lite"/>
    </source>
</evidence>
<reference evidence="5 6" key="1">
    <citation type="submission" date="2024-09" db="EMBL/GenBank/DDBJ databases">
        <title>Genome sequencing and assembly of Phytophthora oleae, isolate VK10A, causative agent of rot of olive drupes.</title>
        <authorList>
            <person name="Conti Taguali S."/>
            <person name="Riolo M."/>
            <person name="La Spada F."/>
            <person name="Cacciola S.O."/>
            <person name="Dionisio G."/>
        </authorList>
    </citation>
    <scope>NUCLEOTIDE SEQUENCE [LARGE SCALE GENOMIC DNA]</scope>
    <source>
        <strain evidence="5 6">VK10A</strain>
    </source>
</reference>
<dbReference type="Gene3D" id="1.20.1050.80">
    <property type="entry name" value="VPS9 domain"/>
    <property type="match status" value="1"/>
</dbReference>
<name>A0ABD3FHT6_9STRA</name>
<comment type="caution">
    <text evidence="5">The sequence shown here is derived from an EMBL/GenBank/DDBJ whole genome shotgun (WGS) entry which is preliminary data.</text>
</comment>
<dbReference type="SMART" id="SM00233">
    <property type="entry name" value="PH"/>
    <property type="match status" value="2"/>
</dbReference>
<dbReference type="Pfam" id="PF02204">
    <property type="entry name" value="VPS9"/>
    <property type="match status" value="1"/>
</dbReference>
<dbReference type="CDD" id="cd00821">
    <property type="entry name" value="PH"/>
    <property type="match status" value="1"/>
</dbReference>
<dbReference type="InterPro" id="IPR003123">
    <property type="entry name" value="VPS9"/>
</dbReference>
<evidence type="ECO:0000259" key="2">
    <source>
        <dbReference type="PROSITE" id="PS50003"/>
    </source>
</evidence>
<sequence length="919" mass="102617">MATGPKRRASIEVFRLRLRETVNEGGDEESVGSSSTRSLLSLPEKEESPATLPSPKNNTEQQEPDKEKNEQPRLQRREQAVRRAKRTITRQDTRPRLRVEINIDEDSDEEFVAGQEIKIDEDSEEEEDIDGREPSERHRIQKPCLIASSSSGDSTRTMRCSLDAAESPSTVVQVAEVRSIEAVTQLDESIETTKSNAPEEVEIADFTGPIPTVPRPKSSSTAQLNDSIRESRRVVLVTRPSQRDIEMWTERATSTMVKSTESNTRPTPTSAQSRRWVLEYKPVVRHSGWLIKRGNGLRNFKRRLFCIVDNELIYHDTHDATEVRGRLDLTRKSTVQYMLHSGFKLSQGSYGMVLYALDGHDRDLWIRKLQEHNVQLLPEGAKTAKLMKQNSDNADKGGPILFSGWLRKRGRMVKSTKRRWFELSNGTLSYFAHPQGASRKGSIDVSHARVSSVDTLKTGERHSFQICTPSRNLFLHADTQEERSLWLAALASVGEGTTQNGVATSKQDANEFAMPTSASEIGRMCKCGALDEGGAAAVDGVCRRCMSSFISNTEDAMVDVAREVQLLLASPYSPEGCTSAAFLKEHTGRPVSNTTVREFMSGLSDYLIHTRLKELLLLAGVAQPDSSSDSDSDDDGVKEKLRKANLARTHTAALVSEVTDNIHTIVHEQIEERVCFPLYRTILTNVRAHIREDAKVLKGKIEILRSKSQAFFGIGPDSESSSKWISACAKLREVDKVSLPYMKRAQLLAACKEIYAIFHTEHPTQPPMSADAFIPAFIYVLIHSHLRDPVALKELITFFDSGSQQGEIAYFVTCLEIALEYIRSLLTACTVVLSSKRKLGIEFSKHPEADVVVVYRLVPGEQAQQSGAINIGDVLVAVNGLPVYEMELAEVVKLWRGVDGEAEFCFLPMDEYLRKYGTS</sequence>
<dbReference type="Pfam" id="PF00595">
    <property type="entry name" value="PDZ"/>
    <property type="match status" value="1"/>
</dbReference>
<organism evidence="5 6">
    <name type="scientific">Phytophthora oleae</name>
    <dbReference type="NCBI Taxonomy" id="2107226"/>
    <lineage>
        <taxon>Eukaryota</taxon>
        <taxon>Sar</taxon>
        <taxon>Stramenopiles</taxon>
        <taxon>Oomycota</taxon>
        <taxon>Peronosporomycetes</taxon>
        <taxon>Peronosporales</taxon>
        <taxon>Peronosporaceae</taxon>
        <taxon>Phytophthora</taxon>
    </lineage>
</organism>
<proteinExistence type="predicted"/>
<dbReference type="PANTHER" id="PTHR14336">
    <property type="entry name" value="TANDEM PH DOMAIN CONTAINING PROTEIN"/>
    <property type="match status" value="1"/>
</dbReference>